<dbReference type="GeneID" id="8860505"/>
<dbReference type="PANTHER" id="PTHR16320:SF1">
    <property type="entry name" value="SPHINGOMYELINASE DDB_G0288017"/>
    <property type="match status" value="1"/>
</dbReference>
<dbReference type="Proteomes" id="UP000006671">
    <property type="component" value="Unassembled WGS sequence"/>
</dbReference>
<dbReference type="InterPro" id="IPR036691">
    <property type="entry name" value="Endo/exonu/phosph_ase_sf"/>
</dbReference>
<dbReference type="KEGG" id="ngr:NAEGRDRAFT_76155"/>
<dbReference type="VEuPathDB" id="AmoebaDB:NAEGRDRAFT_76155"/>
<dbReference type="InParanoid" id="D2W425"/>
<dbReference type="InterPro" id="IPR005135">
    <property type="entry name" value="Endo/exonuclease/phosphatase"/>
</dbReference>
<organism evidence="4">
    <name type="scientific">Naegleria gruberi</name>
    <name type="common">Amoeba</name>
    <dbReference type="NCBI Taxonomy" id="5762"/>
    <lineage>
        <taxon>Eukaryota</taxon>
        <taxon>Discoba</taxon>
        <taxon>Heterolobosea</taxon>
        <taxon>Tetramitia</taxon>
        <taxon>Eutetramitia</taxon>
        <taxon>Vahlkampfiidae</taxon>
        <taxon>Naegleria</taxon>
    </lineage>
</organism>
<dbReference type="Gene3D" id="3.60.10.10">
    <property type="entry name" value="Endonuclease/exonuclease/phosphatase"/>
    <property type="match status" value="1"/>
</dbReference>
<feature type="domain" description="Endonuclease/exonuclease/phosphatase" evidence="2">
    <location>
        <begin position="45"/>
        <end position="226"/>
    </location>
</feature>
<protein>
    <submittedName>
        <fullName evidence="3">Predicted protein</fullName>
    </submittedName>
</protein>
<proteinExistence type="inferred from homology"/>
<dbReference type="SUPFAM" id="SSF56219">
    <property type="entry name" value="DNase I-like"/>
    <property type="match status" value="1"/>
</dbReference>
<dbReference type="GO" id="GO:0005737">
    <property type="term" value="C:cytoplasm"/>
    <property type="evidence" value="ECO:0007669"/>
    <property type="project" value="TreeGrafter"/>
</dbReference>
<reference evidence="3 4" key="1">
    <citation type="journal article" date="2010" name="Cell">
        <title>The genome of Naegleria gruberi illuminates early eukaryotic versatility.</title>
        <authorList>
            <person name="Fritz-Laylin L.K."/>
            <person name="Prochnik S.E."/>
            <person name="Ginger M.L."/>
            <person name="Dacks J.B."/>
            <person name="Carpenter M.L."/>
            <person name="Field M.C."/>
            <person name="Kuo A."/>
            <person name="Paredez A."/>
            <person name="Chapman J."/>
            <person name="Pham J."/>
            <person name="Shu S."/>
            <person name="Neupane R."/>
            <person name="Cipriano M."/>
            <person name="Mancuso J."/>
            <person name="Tu H."/>
            <person name="Salamov A."/>
            <person name="Lindquist E."/>
            <person name="Shapiro H."/>
            <person name="Lucas S."/>
            <person name="Grigoriev I.V."/>
            <person name="Cande W.Z."/>
            <person name="Fulton C."/>
            <person name="Rokhsar D.S."/>
            <person name="Dawson S.C."/>
        </authorList>
    </citation>
    <scope>NUCLEOTIDE SEQUENCE [LARGE SCALE GENOMIC DNA]</scope>
    <source>
        <strain evidence="3 4">NEG-M</strain>
    </source>
</reference>
<dbReference type="OrthoDB" id="40902at2759"/>
<dbReference type="AlphaFoldDB" id="D2W425"/>
<sequence>MFEFGGFGLFNGFSFNSELKTLLISEANNLGYQCIQSQPPKLFMQDSGLLLLTRHEILESENYIFQYASYTEYIVAKGILYALIKKKKNEEGDADYLMIFSVHMDAHKDRSRREQIKELVQFVNDKIDNFRNHYQIDFENVRVVICGDYNIDSLHSNDSYAYLKNSMSSLGLKNVFGDDTSRHPVTYPIPTFNNWCLDHVFISNNCKHSFDIIRWKNEDGIEVSDHYGVRTTIHFE</sequence>
<gene>
    <name evidence="3" type="ORF">NAEGRDRAFT_76155</name>
</gene>
<comment type="similarity">
    <text evidence="1">Belongs to the neutral sphingomyelinase family.</text>
</comment>
<evidence type="ECO:0000313" key="3">
    <source>
        <dbReference type="EMBL" id="EFC36187.1"/>
    </source>
</evidence>
<dbReference type="PANTHER" id="PTHR16320">
    <property type="entry name" value="SPHINGOMYELINASE FAMILY MEMBER"/>
    <property type="match status" value="1"/>
</dbReference>
<name>D2W425_NAEGR</name>
<evidence type="ECO:0000259" key="2">
    <source>
        <dbReference type="Pfam" id="PF03372"/>
    </source>
</evidence>
<dbReference type="RefSeq" id="XP_002668931.1">
    <property type="nucleotide sequence ID" value="XM_002668885.1"/>
</dbReference>
<dbReference type="Pfam" id="PF03372">
    <property type="entry name" value="Exo_endo_phos"/>
    <property type="match status" value="1"/>
</dbReference>
<dbReference type="EMBL" id="GG738936">
    <property type="protein sequence ID" value="EFC36187.1"/>
    <property type="molecule type" value="Genomic_DNA"/>
</dbReference>
<keyword evidence="4" id="KW-1185">Reference proteome</keyword>
<dbReference type="GO" id="GO:0004767">
    <property type="term" value="F:sphingomyelin phosphodiesterase activity"/>
    <property type="evidence" value="ECO:0007669"/>
    <property type="project" value="InterPro"/>
</dbReference>
<dbReference type="OMA" id="WCLDHVF"/>
<dbReference type="InterPro" id="IPR038772">
    <property type="entry name" value="Sph/SMPD2-like"/>
</dbReference>
<evidence type="ECO:0000256" key="1">
    <source>
        <dbReference type="ARBA" id="ARBA00006335"/>
    </source>
</evidence>
<accession>D2W425</accession>
<evidence type="ECO:0000313" key="4">
    <source>
        <dbReference type="Proteomes" id="UP000006671"/>
    </source>
</evidence>